<name>A0ABT8MCB4_9EURY</name>
<evidence type="ECO:0000256" key="8">
    <source>
        <dbReference type="ARBA" id="ARBA00022824"/>
    </source>
</evidence>
<reference evidence="14" key="1">
    <citation type="submission" date="2019-05" db="EMBL/GenBank/DDBJ databases">
        <title>Methanoculleus sp. FWC-SCC1, a methanogenic archaeon isolated from deep marine cold seep.</title>
        <authorList>
            <person name="Chen Y.-W."/>
            <person name="Chen S.-C."/>
            <person name="Teng N.-H."/>
            <person name="Lai M.-C."/>
        </authorList>
    </citation>
    <scope>NUCLEOTIDE SEQUENCE</scope>
    <source>
        <strain evidence="14">FWC-SCC1</strain>
    </source>
</reference>
<evidence type="ECO:0000256" key="10">
    <source>
        <dbReference type="ARBA" id="ARBA00022989"/>
    </source>
</evidence>
<gene>
    <name evidence="14" type="ORF">FGU65_11895</name>
</gene>
<evidence type="ECO:0000313" key="14">
    <source>
        <dbReference type="EMBL" id="MDN7025584.1"/>
    </source>
</evidence>
<accession>A0ABT8MCB4</accession>
<dbReference type="PANTHER" id="PTHR10859">
    <property type="entry name" value="GLYCOSYL TRANSFERASE"/>
    <property type="match status" value="1"/>
</dbReference>
<evidence type="ECO:0000259" key="13">
    <source>
        <dbReference type="Pfam" id="PF00535"/>
    </source>
</evidence>
<evidence type="ECO:0000256" key="12">
    <source>
        <dbReference type="ARBA" id="ARBA00045097"/>
    </source>
</evidence>
<evidence type="ECO:0000256" key="2">
    <source>
        <dbReference type="ARBA" id="ARBA00004922"/>
    </source>
</evidence>
<dbReference type="InterPro" id="IPR029044">
    <property type="entry name" value="Nucleotide-diphossugar_trans"/>
</dbReference>
<dbReference type="SUPFAM" id="SSF53448">
    <property type="entry name" value="Nucleotide-diphospho-sugar transferases"/>
    <property type="match status" value="1"/>
</dbReference>
<dbReference type="EC" id="2.4.1.117" evidence="4"/>
<comment type="pathway">
    <text evidence="2">Protein modification; protein glycosylation.</text>
</comment>
<keyword evidence="6" id="KW-0808">Transferase</keyword>
<dbReference type="InterPro" id="IPR001173">
    <property type="entry name" value="Glyco_trans_2-like"/>
</dbReference>
<comment type="catalytic activity">
    <reaction evidence="12">
        <text>a di-trans,poly-cis-dolichyl phosphate + UDP-alpha-D-glucose = a di-trans,poly-cis-dolichyl beta-D-glucosyl phosphate + UDP</text>
        <dbReference type="Rhea" id="RHEA:15401"/>
        <dbReference type="Rhea" id="RHEA-COMP:19498"/>
        <dbReference type="Rhea" id="RHEA-COMP:19502"/>
        <dbReference type="ChEBI" id="CHEBI:57525"/>
        <dbReference type="ChEBI" id="CHEBI:57683"/>
        <dbReference type="ChEBI" id="CHEBI:58223"/>
        <dbReference type="ChEBI" id="CHEBI:58885"/>
        <dbReference type="EC" id="2.4.1.117"/>
    </reaction>
    <physiologicalReaction direction="left-to-right" evidence="12">
        <dbReference type="Rhea" id="RHEA:15402"/>
    </physiologicalReaction>
</comment>
<dbReference type="PANTHER" id="PTHR10859:SF91">
    <property type="entry name" value="DOLICHYL-PHOSPHATE BETA-GLUCOSYLTRANSFERASE"/>
    <property type="match status" value="1"/>
</dbReference>
<keyword evidence="10" id="KW-1133">Transmembrane helix</keyword>
<evidence type="ECO:0000256" key="4">
    <source>
        <dbReference type="ARBA" id="ARBA00012583"/>
    </source>
</evidence>
<evidence type="ECO:0000256" key="11">
    <source>
        <dbReference type="ARBA" id="ARBA00023136"/>
    </source>
</evidence>
<dbReference type="RefSeq" id="WP_301664744.1">
    <property type="nucleotide sequence ID" value="NZ_VCYH01000008.1"/>
</dbReference>
<keyword evidence="9" id="KW-0735">Signal-anchor</keyword>
<keyword evidence="15" id="KW-1185">Reference proteome</keyword>
<evidence type="ECO:0000256" key="6">
    <source>
        <dbReference type="ARBA" id="ARBA00022679"/>
    </source>
</evidence>
<evidence type="ECO:0000256" key="9">
    <source>
        <dbReference type="ARBA" id="ARBA00022968"/>
    </source>
</evidence>
<keyword evidence="5" id="KW-0328">Glycosyltransferase</keyword>
<dbReference type="CDD" id="cd04188">
    <property type="entry name" value="DPG_synthase"/>
    <property type="match status" value="1"/>
</dbReference>
<evidence type="ECO:0000256" key="5">
    <source>
        <dbReference type="ARBA" id="ARBA00022676"/>
    </source>
</evidence>
<evidence type="ECO:0000256" key="7">
    <source>
        <dbReference type="ARBA" id="ARBA00022692"/>
    </source>
</evidence>
<dbReference type="Gene3D" id="3.90.550.10">
    <property type="entry name" value="Spore Coat Polysaccharide Biosynthesis Protein SpsA, Chain A"/>
    <property type="match status" value="1"/>
</dbReference>
<keyword evidence="7" id="KW-0812">Transmembrane</keyword>
<comment type="caution">
    <text evidence="14">The sequence shown here is derived from an EMBL/GenBank/DDBJ whole genome shotgun (WGS) entry which is preliminary data.</text>
</comment>
<dbReference type="Pfam" id="PF00535">
    <property type="entry name" value="Glycos_transf_2"/>
    <property type="match status" value="1"/>
</dbReference>
<feature type="domain" description="Glycosyltransferase 2-like" evidence="13">
    <location>
        <begin position="17"/>
        <end position="177"/>
    </location>
</feature>
<comment type="similarity">
    <text evidence="3">Belongs to the glycosyltransferase 2 family.</text>
</comment>
<proteinExistence type="inferred from homology"/>
<organism evidence="14 15">
    <name type="scientific">Methanoculleus frigidifontis</name>
    <dbReference type="NCBI Taxonomy" id="2584085"/>
    <lineage>
        <taxon>Archaea</taxon>
        <taxon>Methanobacteriati</taxon>
        <taxon>Methanobacteriota</taxon>
        <taxon>Stenosarchaea group</taxon>
        <taxon>Methanomicrobia</taxon>
        <taxon>Methanomicrobiales</taxon>
        <taxon>Methanomicrobiaceae</taxon>
        <taxon>Methanoculleus</taxon>
    </lineage>
</organism>
<dbReference type="Proteomes" id="UP001168338">
    <property type="component" value="Unassembled WGS sequence"/>
</dbReference>
<keyword evidence="11" id="KW-0472">Membrane</keyword>
<comment type="subcellular location">
    <subcellularLocation>
        <location evidence="1">Endoplasmic reticulum membrane</location>
        <topology evidence="1">Single-pass membrane protein</topology>
    </subcellularLocation>
</comment>
<dbReference type="InterPro" id="IPR035518">
    <property type="entry name" value="DPG_synthase"/>
</dbReference>
<evidence type="ECO:0000313" key="15">
    <source>
        <dbReference type="Proteomes" id="UP001168338"/>
    </source>
</evidence>
<evidence type="ECO:0000256" key="3">
    <source>
        <dbReference type="ARBA" id="ARBA00006739"/>
    </source>
</evidence>
<dbReference type="EMBL" id="VCYH01000008">
    <property type="protein sequence ID" value="MDN7025584.1"/>
    <property type="molecule type" value="Genomic_DNA"/>
</dbReference>
<keyword evidence="8" id="KW-0256">Endoplasmic reticulum</keyword>
<protein>
    <recommendedName>
        <fullName evidence="4">dolichyl-phosphate beta-glucosyltransferase</fullName>
        <ecNumber evidence="4">2.4.1.117</ecNumber>
    </recommendedName>
</protein>
<sequence>MIRDAAGARVDPQDCTLVIPAYNEERRICTLLDDVSSFPGELIFVCDGTDATADVVTAFAAMHPDLSIRCLRFAQRLGKGGGILAGMQAATGRYVGYMDADCSTRLDQMRLLFDRLGEADGAIGSRWVPGAVLVVRQSFMRRAQSRFFNLIVKVLFGLDYRDTQCGAKVFRKEALDAVSADLRATGFEFDVELLWRLRQKGYTVEEVSIVWQNMDESKVGTSDVAAMLTGMLRVRFGKG</sequence>
<evidence type="ECO:0000256" key="1">
    <source>
        <dbReference type="ARBA" id="ARBA00004389"/>
    </source>
</evidence>